<dbReference type="CDD" id="cd04056">
    <property type="entry name" value="Peptidases_S53"/>
    <property type="match status" value="1"/>
</dbReference>
<dbReference type="Pfam" id="PF09286">
    <property type="entry name" value="Pro-kuma_activ"/>
    <property type="match status" value="1"/>
</dbReference>
<feature type="signal peptide" evidence="8">
    <location>
        <begin position="1"/>
        <end position="26"/>
    </location>
</feature>
<dbReference type="Gene3D" id="3.40.50.200">
    <property type="entry name" value="Peptidase S8/S53 domain"/>
    <property type="match status" value="1"/>
</dbReference>
<dbReference type="InterPro" id="IPR036852">
    <property type="entry name" value="Peptidase_S8/S53_dom_sf"/>
</dbReference>
<dbReference type="RefSeq" id="WP_243835159.1">
    <property type="nucleotide sequence ID" value="NZ_SORF01000012.1"/>
</dbReference>
<dbReference type="AlphaFoldDB" id="A0A4R8LID3"/>
<dbReference type="CDD" id="cd11377">
    <property type="entry name" value="Pro-peptidase_S53"/>
    <property type="match status" value="1"/>
</dbReference>
<dbReference type="PROSITE" id="PS51695">
    <property type="entry name" value="SEDOLISIN"/>
    <property type="match status" value="1"/>
</dbReference>
<dbReference type="InterPro" id="IPR000209">
    <property type="entry name" value="Peptidase_S8/S53_dom"/>
</dbReference>
<gene>
    <name evidence="10" type="ORF">C7445_11243</name>
</gene>
<keyword evidence="7" id="KW-0865">Zymogen</keyword>
<dbReference type="InterPro" id="IPR030400">
    <property type="entry name" value="Sedolisin_dom"/>
</dbReference>
<accession>A0A4R8LID3</accession>
<keyword evidence="3" id="KW-0479">Metal-binding</keyword>
<evidence type="ECO:0000256" key="5">
    <source>
        <dbReference type="ARBA" id="ARBA00022825"/>
    </source>
</evidence>
<proteinExistence type="predicted"/>
<dbReference type="GO" id="GO:0006508">
    <property type="term" value="P:proteolysis"/>
    <property type="evidence" value="ECO:0007669"/>
    <property type="project" value="UniProtKB-KW"/>
</dbReference>
<comment type="caution">
    <text evidence="10">The sequence shown here is derived from an EMBL/GenBank/DDBJ whole genome shotgun (WGS) entry which is preliminary data.</text>
</comment>
<dbReference type="Proteomes" id="UP000294581">
    <property type="component" value="Unassembled WGS sequence"/>
</dbReference>
<evidence type="ECO:0000256" key="1">
    <source>
        <dbReference type="ARBA" id="ARBA00001913"/>
    </source>
</evidence>
<keyword evidence="11" id="KW-1185">Reference proteome</keyword>
<name>A0A4R8LID3_9BACL</name>
<dbReference type="GO" id="GO:0008240">
    <property type="term" value="F:tripeptidyl-peptidase activity"/>
    <property type="evidence" value="ECO:0007669"/>
    <property type="project" value="TreeGrafter"/>
</dbReference>
<evidence type="ECO:0000256" key="2">
    <source>
        <dbReference type="ARBA" id="ARBA00022670"/>
    </source>
</evidence>
<evidence type="ECO:0000256" key="7">
    <source>
        <dbReference type="ARBA" id="ARBA00023145"/>
    </source>
</evidence>
<dbReference type="PANTHER" id="PTHR14218">
    <property type="entry name" value="PROTEASE S8 TRIPEPTIDYL PEPTIDASE I CLN2"/>
    <property type="match status" value="1"/>
</dbReference>
<feature type="domain" description="Peptidase S53" evidence="9">
    <location>
        <begin position="204"/>
        <end position="541"/>
    </location>
</feature>
<evidence type="ECO:0000256" key="3">
    <source>
        <dbReference type="ARBA" id="ARBA00022723"/>
    </source>
</evidence>
<keyword evidence="6" id="KW-0106">Calcium</keyword>
<keyword evidence="2" id="KW-0645">Protease</keyword>
<evidence type="ECO:0000256" key="4">
    <source>
        <dbReference type="ARBA" id="ARBA00022801"/>
    </source>
</evidence>
<comment type="cofactor">
    <cofactor evidence="1">
        <name>Ca(2+)</name>
        <dbReference type="ChEBI" id="CHEBI:29108"/>
    </cofactor>
</comment>
<protein>
    <submittedName>
        <fullName evidence="10">Kumamolisin</fullName>
    </submittedName>
</protein>
<organism evidence="10 11">
    <name type="scientific">Alicyclobacillus sacchari</name>
    <dbReference type="NCBI Taxonomy" id="392010"/>
    <lineage>
        <taxon>Bacteria</taxon>
        <taxon>Bacillati</taxon>
        <taxon>Bacillota</taxon>
        <taxon>Bacilli</taxon>
        <taxon>Bacillales</taxon>
        <taxon>Alicyclobacillaceae</taxon>
        <taxon>Alicyclobacillus</taxon>
    </lineage>
</organism>
<dbReference type="PANTHER" id="PTHR14218:SF15">
    <property type="entry name" value="TRIPEPTIDYL-PEPTIDASE 1"/>
    <property type="match status" value="1"/>
</dbReference>
<dbReference type="Pfam" id="PF00082">
    <property type="entry name" value="Peptidase_S8"/>
    <property type="match status" value="1"/>
</dbReference>
<keyword evidence="5" id="KW-0720">Serine protease</keyword>
<reference evidence="10 11" key="1">
    <citation type="submission" date="2019-03" db="EMBL/GenBank/DDBJ databases">
        <title>Genomic Encyclopedia of Type Strains, Phase IV (KMG-IV): sequencing the most valuable type-strain genomes for metagenomic binning, comparative biology and taxonomic classification.</title>
        <authorList>
            <person name="Goeker M."/>
        </authorList>
    </citation>
    <scope>NUCLEOTIDE SEQUENCE [LARGE SCALE GENOMIC DNA]</scope>
    <source>
        <strain evidence="10 11">DSM 17974</strain>
    </source>
</reference>
<dbReference type="SUPFAM" id="SSF52743">
    <property type="entry name" value="Subtilisin-like"/>
    <property type="match status" value="1"/>
</dbReference>
<dbReference type="SUPFAM" id="SSF54897">
    <property type="entry name" value="Protease propeptides/inhibitors"/>
    <property type="match status" value="1"/>
</dbReference>
<dbReference type="GO" id="GO:0046872">
    <property type="term" value="F:metal ion binding"/>
    <property type="evidence" value="ECO:0007669"/>
    <property type="project" value="UniProtKB-KW"/>
</dbReference>
<dbReference type="EMBL" id="SORF01000012">
    <property type="protein sequence ID" value="TDY43059.1"/>
    <property type="molecule type" value="Genomic_DNA"/>
</dbReference>
<dbReference type="GO" id="GO:0004252">
    <property type="term" value="F:serine-type endopeptidase activity"/>
    <property type="evidence" value="ECO:0007669"/>
    <property type="project" value="InterPro"/>
</dbReference>
<evidence type="ECO:0000256" key="8">
    <source>
        <dbReference type="SAM" id="SignalP"/>
    </source>
</evidence>
<evidence type="ECO:0000256" key="6">
    <source>
        <dbReference type="ARBA" id="ARBA00022837"/>
    </source>
</evidence>
<feature type="chain" id="PRO_5020261497" evidence="8">
    <location>
        <begin position="27"/>
        <end position="541"/>
    </location>
</feature>
<evidence type="ECO:0000313" key="10">
    <source>
        <dbReference type="EMBL" id="TDY43059.1"/>
    </source>
</evidence>
<evidence type="ECO:0000313" key="11">
    <source>
        <dbReference type="Proteomes" id="UP000294581"/>
    </source>
</evidence>
<dbReference type="InterPro" id="IPR050819">
    <property type="entry name" value="Tripeptidyl-peptidase_I"/>
</dbReference>
<dbReference type="InterPro" id="IPR015366">
    <property type="entry name" value="S53_propep"/>
</dbReference>
<dbReference type="SMART" id="SM00944">
    <property type="entry name" value="Pro-kuma_activ"/>
    <property type="match status" value="1"/>
</dbReference>
<keyword evidence="4" id="KW-0378">Hydrolase</keyword>
<evidence type="ECO:0000259" key="9">
    <source>
        <dbReference type="PROSITE" id="PS51695"/>
    </source>
</evidence>
<sequence length="541" mass="56531">MQIPVRVLSAVAACLLTSGLPLGAMAAISPMSKRVVVAGAEPEATRGAMDVGQLAANAPMHVAVGLKLRNQAALEQLIANLYNPSSSQFGHYVTPGQFQQEFAPTAYEVEAVRDYLRQYGLQVQPAAGNNMVLDVKGTATQMERAFAVHEHKYQEGSRDFFASSQAATLPAPIAGYVSGVVGLDEEPMTGHLTVTKRSAAASGGYTPAQIQSAYDYKRLYSSWAGRGQTIAIVTSGSVNESDVDAFDSAFGLPNPIIRQRVIDGTSTAPNDETTLDCEWSHAIAPTASLAVYEAATPDAAAFIDAFDQVATDDGAHVVTTSWGAPESQTPSSTIDAEHNIFEEMAAQGQSVFAAAGDSGSGDGLAGTHVDYPSSDPYVTACGGTTLDINSNGVRVSETAWTDGGGGQSDLFGQPSWQYGPGVPSTGARQTADIALNANPATGYDFYYEGSWEIAGGTSFVAPEMAATFALIDQSRALKGKSPVGLADVGIYAMARNASYRNLAYHDITSGNNGAYTAGVGYDNPTGWGSIDAYYFVHGLNG</sequence>
<keyword evidence="8" id="KW-0732">Signal</keyword>